<dbReference type="EMBL" id="JBHSMI010000052">
    <property type="protein sequence ID" value="MFC5406310.1"/>
    <property type="molecule type" value="Genomic_DNA"/>
</dbReference>
<accession>A0ABW0I155</accession>
<reference evidence="2" key="1">
    <citation type="journal article" date="2019" name="Int. J. Syst. Evol. Microbiol.">
        <title>The Global Catalogue of Microorganisms (GCM) 10K type strain sequencing project: providing services to taxonomists for standard genome sequencing and annotation.</title>
        <authorList>
            <consortium name="The Broad Institute Genomics Platform"/>
            <consortium name="The Broad Institute Genome Sequencing Center for Infectious Disease"/>
            <person name="Wu L."/>
            <person name="Ma J."/>
        </authorList>
    </citation>
    <scope>NUCLEOTIDE SEQUENCE [LARGE SCALE GENOMIC DNA]</scope>
    <source>
        <strain evidence="2">CGMCC 1.18575</strain>
    </source>
</reference>
<name>A0ABW0I155_9BACL</name>
<comment type="caution">
    <text evidence="1">The sequence shown here is derived from an EMBL/GenBank/DDBJ whole genome shotgun (WGS) entry which is preliminary data.</text>
</comment>
<keyword evidence="2" id="KW-1185">Reference proteome</keyword>
<evidence type="ECO:0000313" key="2">
    <source>
        <dbReference type="Proteomes" id="UP001596113"/>
    </source>
</evidence>
<dbReference type="RefSeq" id="WP_378138383.1">
    <property type="nucleotide sequence ID" value="NZ_JBHSMI010000052.1"/>
</dbReference>
<dbReference type="SUPFAM" id="SSF46689">
    <property type="entry name" value="Homeodomain-like"/>
    <property type="match status" value="1"/>
</dbReference>
<protein>
    <submittedName>
        <fullName evidence="1">TetR/AcrR family transcriptional regulator</fullName>
    </submittedName>
</protein>
<dbReference type="InterPro" id="IPR009057">
    <property type="entry name" value="Homeodomain-like_sf"/>
</dbReference>
<dbReference type="Proteomes" id="UP001596113">
    <property type="component" value="Unassembled WGS sequence"/>
</dbReference>
<dbReference type="Gene3D" id="1.10.357.10">
    <property type="entry name" value="Tetracycline Repressor, domain 2"/>
    <property type="match status" value="1"/>
</dbReference>
<gene>
    <name evidence="1" type="ORF">ACFPOF_26540</name>
</gene>
<proteinExistence type="predicted"/>
<sequence length="190" mass="21833">MPPKAVITKEKVLNAAFEIVRGHGVEVLSARSIAQKLKCSTQPIYSMYASMEEVKDDVYNRAVDFALARMNQYYNEKNSAAMNLAIGCLLFAQEEKGLFKALYLTDYRRQFLARNTDKLSEELFAAFLRIDNRLSELEESKAKNVFFKLITYWLGIGTRINTNTIELDIDEATEMLEEMYIMLTKKEGLL</sequence>
<organism evidence="1 2">
    <name type="scientific">Cohnella soli</name>
    <dbReference type="NCBI Taxonomy" id="425005"/>
    <lineage>
        <taxon>Bacteria</taxon>
        <taxon>Bacillati</taxon>
        <taxon>Bacillota</taxon>
        <taxon>Bacilli</taxon>
        <taxon>Bacillales</taxon>
        <taxon>Paenibacillaceae</taxon>
        <taxon>Cohnella</taxon>
    </lineage>
</organism>
<evidence type="ECO:0000313" key="1">
    <source>
        <dbReference type="EMBL" id="MFC5406310.1"/>
    </source>
</evidence>